<evidence type="ECO:0000313" key="8">
    <source>
        <dbReference type="Proteomes" id="UP000619788"/>
    </source>
</evidence>
<dbReference type="Pfam" id="PF13977">
    <property type="entry name" value="TetR_C_6"/>
    <property type="match status" value="1"/>
</dbReference>
<dbReference type="Pfam" id="PF00440">
    <property type="entry name" value="TetR_N"/>
    <property type="match status" value="1"/>
</dbReference>
<dbReference type="InterPro" id="IPR036271">
    <property type="entry name" value="Tet_transcr_reg_TetR-rel_C_sf"/>
</dbReference>
<dbReference type="PANTHER" id="PTHR30055:SF234">
    <property type="entry name" value="HTH-TYPE TRANSCRIPTIONAL REGULATOR BETI"/>
    <property type="match status" value="1"/>
</dbReference>
<evidence type="ECO:0000256" key="5">
    <source>
        <dbReference type="PROSITE-ProRule" id="PRU00335"/>
    </source>
</evidence>
<sequence>MARDLLLGEGLDAFSMRTVAASAGMRLGNLQYYFATRDDLLEAVIRAEIANDLTVVEGSLRAESAVRDVSELARQLVENWSSGAGGVYLSLASLAYHSDRFRALNREVYESFYAAIGSLVRRIDPDAALPDVRTRAQLMTSLLDGAALQLHAAVHTKAESDALIERAAALLVAIAADRQSSRSNPAVP</sequence>
<dbReference type="InterPro" id="IPR009057">
    <property type="entry name" value="Homeodomain-like_sf"/>
</dbReference>
<evidence type="ECO:0000256" key="4">
    <source>
        <dbReference type="ARBA" id="ARBA00023163"/>
    </source>
</evidence>
<dbReference type="SUPFAM" id="SSF46689">
    <property type="entry name" value="Homeodomain-like"/>
    <property type="match status" value="1"/>
</dbReference>
<dbReference type="AlphaFoldDB" id="A0A8J3SLS7"/>
<gene>
    <name evidence="7" type="ORF">Psi01_74060</name>
</gene>
<dbReference type="GO" id="GO:0000976">
    <property type="term" value="F:transcription cis-regulatory region binding"/>
    <property type="evidence" value="ECO:0007669"/>
    <property type="project" value="TreeGrafter"/>
</dbReference>
<keyword evidence="2" id="KW-0805">Transcription regulation</keyword>
<comment type="caution">
    <text evidence="7">The sequence shown here is derived from an EMBL/GenBank/DDBJ whole genome shotgun (WGS) entry which is preliminary data.</text>
</comment>
<feature type="domain" description="HTH tetR-type" evidence="6">
    <location>
        <begin position="1"/>
        <end position="52"/>
    </location>
</feature>
<dbReference type="PANTHER" id="PTHR30055">
    <property type="entry name" value="HTH-TYPE TRANSCRIPTIONAL REGULATOR RUTR"/>
    <property type="match status" value="1"/>
</dbReference>
<evidence type="ECO:0000256" key="3">
    <source>
        <dbReference type="ARBA" id="ARBA00023125"/>
    </source>
</evidence>
<keyword evidence="4" id="KW-0804">Transcription</keyword>
<name>A0A8J3SLS7_9ACTN</name>
<feature type="DNA-binding region" description="H-T-H motif" evidence="5">
    <location>
        <begin position="15"/>
        <end position="34"/>
    </location>
</feature>
<keyword evidence="8" id="KW-1185">Reference proteome</keyword>
<keyword evidence="1" id="KW-0678">Repressor</keyword>
<proteinExistence type="predicted"/>
<evidence type="ECO:0000256" key="2">
    <source>
        <dbReference type="ARBA" id="ARBA00023015"/>
    </source>
</evidence>
<evidence type="ECO:0000259" key="6">
    <source>
        <dbReference type="PROSITE" id="PS50977"/>
    </source>
</evidence>
<dbReference type="PROSITE" id="PS50977">
    <property type="entry name" value="HTH_TETR_2"/>
    <property type="match status" value="1"/>
</dbReference>
<dbReference type="EMBL" id="BOOJ01000071">
    <property type="protein sequence ID" value="GIH96776.1"/>
    <property type="molecule type" value="Genomic_DNA"/>
</dbReference>
<dbReference type="Proteomes" id="UP000619788">
    <property type="component" value="Unassembled WGS sequence"/>
</dbReference>
<dbReference type="GO" id="GO:0003700">
    <property type="term" value="F:DNA-binding transcription factor activity"/>
    <property type="evidence" value="ECO:0007669"/>
    <property type="project" value="TreeGrafter"/>
</dbReference>
<reference evidence="7 8" key="1">
    <citation type="submission" date="2021-01" db="EMBL/GenBank/DDBJ databases">
        <title>Whole genome shotgun sequence of Planobispora siamensis NBRC 107568.</title>
        <authorList>
            <person name="Komaki H."/>
            <person name="Tamura T."/>
        </authorList>
    </citation>
    <scope>NUCLEOTIDE SEQUENCE [LARGE SCALE GENOMIC DNA]</scope>
    <source>
        <strain evidence="7 8">NBRC 107568</strain>
    </source>
</reference>
<dbReference type="InterPro" id="IPR050109">
    <property type="entry name" value="HTH-type_TetR-like_transc_reg"/>
</dbReference>
<dbReference type="SUPFAM" id="SSF48498">
    <property type="entry name" value="Tetracyclin repressor-like, C-terminal domain"/>
    <property type="match status" value="1"/>
</dbReference>
<dbReference type="InterPro" id="IPR039538">
    <property type="entry name" value="BetI_C"/>
</dbReference>
<dbReference type="Gene3D" id="1.10.357.10">
    <property type="entry name" value="Tetracycline Repressor, domain 2"/>
    <property type="match status" value="1"/>
</dbReference>
<dbReference type="InterPro" id="IPR001647">
    <property type="entry name" value="HTH_TetR"/>
</dbReference>
<protein>
    <recommendedName>
        <fullName evidence="6">HTH tetR-type domain-containing protein</fullName>
    </recommendedName>
</protein>
<keyword evidence="3 5" id="KW-0238">DNA-binding</keyword>
<organism evidence="7 8">
    <name type="scientific">Planobispora siamensis</name>
    <dbReference type="NCBI Taxonomy" id="936338"/>
    <lineage>
        <taxon>Bacteria</taxon>
        <taxon>Bacillati</taxon>
        <taxon>Actinomycetota</taxon>
        <taxon>Actinomycetes</taxon>
        <taxon>Streptosporangiales</taxon>
        <taxon>Streptosporangiaceae</taxon>
        <taxon>Planobispora</taxon>
    </lineage>
</organism>
<accession>A0A8J3SLS7</accession>
<evidence type="ECO:0000256" key="1">
    <source>
        <dbReference type="ARBA" id="ARBA00022491"/>
    </source>
</evidence>
<evidence type="ECO:0000313" key="7">
    <source>
        <dbReference type="EMBL" id="GIH96776.1"/>
    </source>
</evidence>